<reference evidence="2 3" key="1">
    <citation type="submission" date="2024-10" db="EMBL/GenBank/DDBJ databases">
        <title>Updated reference genomes for cyclostephanoid diatoms.</title>
        <authorList>
            <person name="Roberts W.R."/>
            <person name="Alverson A.J."/>
        </authorList>
    </citation>
    <scope>NUCLEOTIDE SEQUENCE [LARGE SCALE GENOMIC DNA]</scope>
    <source>
        <strain evidence="2 3">AJA232-27</strain>
    </source>
</reference>
<keyword evidence="1" id="KW-0812">Transmembrane</keyword>
<keyword evidence="1" id="KW-1133">Transmembrane helix</keyword>
<accession>A0ABD3MEP6</accession>
<gene>
    <name evidence="2" type="ORF">ACHAWU_008202</name>
</gene>
<feature type="transmembrane region" description="Helical" evidence="1">
    <location>
        <begin position="133"/>
        <end position="154"/>
    </location>
</feature>
<comment type="caution">
    <text evidence="2">The sequence shown here is derived from an EMBL/GenBank/DDBJ whole genome shotgun (WGS) entry which is preliminary data.</text>
</comment>
<dbReference type="EMBL" id="JALLBG020000135">
    <property type="protein sequence ID" value="KAL3762499.1"/>
    <property type="molecule type" value="Genomic_DNA"/>
</dbReference>
<keyword evidence="1" id="KW-0472">Membrane</keyword>
<keyword evidence="3" id="KW-1185">Reference proteome</keyword>
<evidence type="ECO:0000313" key="3">
    <source>
        <dbReference type="Proteomes" id="UP001530293"/>
    </source>
</evidence>
<organism evidence="2 3">
    <name type="scientific">Discostella pseudostelligera</name>
    <dbReference type="NCBI Taxonomy" id="259834"/>
    <lineage>
        <taxon>Eukaryota</taxon>
        <taxon>Sar</taxon>
        <taxon>Stramenopiles</taxon>
        <taxon>Ochrophyta</taxon>
        <taxon>Bacillariophyta</taxon>
        <taxon>Coscinodiscophyceae</taxon>
        <taxon>Thalassiosirophycidae</taxon>
        <taxon>Stephanodiscales</taxon>
        <taxon>Stephanodiscaceae</taxon>
        <taxon>Discostella</taxon>
    </lineage>
</organism>
<dbReference type="Proteomes" id="UP001530293">
    <property type="component" value="Unassembled WGS sequence"/>
</dbReference>
<proteinExistence type="predicted"/>
<name>A0ABD3MEP6_9STRA</name>
<evidence type="ECO:0000313" key="2">
    <source>
        <dbReference type="EMBL" id="KAL3762499.1"/>
    </source>
</evidence>
<sequence length="327" mass="36842">MLIEMDDDDYDRIAHLDDGNTSIFSLLSEDNHRSSRPAIVDDMGVKSKLGLLILEGEETYDNKLVRDGEDGDIEPEGVNELSIPDSALLPSDMRSVVSLGASQERSTGRAIVVVGEDDDHHVMPNSYRRSLQTWRMVAAVLMIFVVAIASFGAMKANAWKYEALRLSEDLHQQQKLLSSLLMERDSLLENIKLVEEDLHRAKEWISVYEGMLFTPDTRAYVNDPLLSFKNCYVEATLSLGHCSKELQDWWFKSNYSTNAPSNDEEDGFTSDMAKLVSGVKDSLATTTTQSYNFIESVFTKFSYAGMKETFMKDDYIQSIVKPRASLV</sequence>
<dbReference type="AlphaFoldDB" id="A0ABD3MEP6"/>
<evidence type="ECO:0000256" key="1">
    <source>
        <dbReference type="SAM" id="Phobius"/>
    </source>
</evidence>
<protein>
    <submittedName>
        <fullName evidence="2">Uncharacterized protein</fullName>
    </submittedName>
</protein>